<reference evidence="5 6" key="1">
    <citation type="submission" date="2020-08" db="EMBL/GenBank/DDBJ databases">
        <title>Sequencing the genomes of 1000 actinobacteria strains.</title>
        <authorList>
            <person name="Klenk H.-P."/>
        </authorList>
    </citation>
    <scope>NUCLEOTIDE SEQUENCE [LARGE SCALE GENOMIC DNA]</scope>
    <source>
        <strain evidence="5 6">DSM 43582</strain>
    </source>
</reference>
<accession>A0A7W9UL61</accession>
<dbReference type="EMBL" id="JACHIT010000002">
    <property type="protein sequence ID" value="MBB5917238.1"/>
    <property type="molecule type" value="Genomic_DNA"/>
</dbReference>
<dbReference type="Pfam" id="PF13845">
    <property type="entry name" value="Septum_form"/>
    <property type="match status" value="1"/>
</dbReference>
<feature type="transmembrane region" description="Helical" evidence="2">
    <location>
        <begin position="46"/>
        <end position="72"/>
    </location>
</feature>
<keyword evidence="6" id="KW-1185">Reference proteome</keyword>
<comment type="caution">
    <text evidence="5">The sequence shown here is derived from an EMBL/GenBank/DDBJ whole genome shotgun (WGS) entry which is preliminary data.</text>
</comment>
<dbReference type="InterPro" id="IPR025241">
    <property type="entry name" value="DUF4190"/>
</dbReference>
<feature type="transmembrane region" description="Helical" evidence="2">
    <location>
        <begin position="84"/>
        <end position="106"/>
    </location>
</feature>
<keyword evidence="2" id="KW-0812">Transmembrane</keyword>
<feature type="domain" description="Septum formation-related" evidence="4">
    <location>
        <begin position="128"/>
        <end position="223"/>
    </location>
</feature>
<protein>
    <recommendedName>
        <fullName evidence="7">Regulator of septum formation</fullName>
    </recommendedName>
</protein>
<name>A0A7W9UL61_9NOCA</name>
<feature type="domain" description="DUF4190" evidence="3">
    <location>
        <begin position="47"/>
        <end position="101"/>
    </location>
</feature>
<dbReference type="Proteomes" id="UP000540412">
    <property type="component" value="Unassembled WGS sequence"/>
</dbReference>
<evidence type="ECO:0008006" key="7">
    <source>
        <dbReference type="Google" id="ProtNLM"/>
    </source>
</evidence>
<dbReference type="InterPro" id="IPR026004">
    <property type="entry name" value="Septum_form"/>
</dbReference>
<proteinExistence type="predicted"/>
<organism evidence="5 6">
    <name type="scientific">Nocardia transvalensis</name>
    <dbReference type="NCBI Taxonomy" id="37333"/>
    <lineage>
        <taxon>Bacteria</taxon>
        <taxon>Bacillati</taxon>
        <taxon>Actinomycetota</taxon>
        <taxon>Actinomycetes</taxon>
        <taxon>Mycobacteriales</taxon>
        <taxon>Nocardiaceae</taxon>
        <taxon>Nocardia</taxon>
    </lineage>
</organism>
<dbReference type="RefSeq" id="WP_083905342.1">
    <property type="nucleotide sequence ID" value="NZ_JACHIT010000002.1"/>
</dbReference>
<keyword evidence="2" id="KW-1133">Transmembrane helix</keyword>
<dbReference type="AlphaFoldDB" id="A0A7W9UL61"/>
<sequence>MNQPPPQGFPPEGTPPPGGYAPMPGGPGQFGPPPGQPPQQQGTNGFAIASLILGILGGFCLLGAVFGVIALVQIKKTGQRGRGLAIAGIALTAVWVAVGIIGAVAAGGSGHRDSAGEVTRDSSEAVTRLREGDCVGGIEDGKRTTSVSVTPCAQPHDGEVIAKFDLDRGSFPGESVVSQKAEERCTTLVETALANSSLIDQLQISFLYPDNKKDWDRDRGVTCLVFESSGGKLTGPVPR</sequence>
<feature type="region of interest" description="Disordered" evidence="1">
    <location>
        <begin position="1"/>
        <end position="42"/>
    </location>
</feature>
<dbReference type="Pfam" id="PF13828">
    <property type="entry name" value="DUF4190"/>
    <property type="match status" value="1"/>
</dbReference>
<evidence type="ECO:0000313" key="6">
    <source>
        <dbReference type="Proteomes" id="UP000540412"/>
    </source>
</evidence>
<evidence type="ECO:0000256" key="1">
    <source>
        <dbReference type="SAM" id="MobiDB-lite"/>
    </source>
</evidence>
<evidence type="ECO:0000313" key="5">
    <source>
        <dbReference type="EMBL" id="MBB5917238.1"/>
    </source>
</evidence>
<feature type="compositionally biased region" description="Pro residues" evidence="1">
    <location>
        <begin position="1"/>
        <end position="19"/>
    </location>
</feature>
<gene>
    <name evidence="5" type="ORF">BJY24_006150</name>
</gene>
<keyword evidence="2" id="KW-0472">Membrane</keyword>
<evidence type="ECO:0000259" key="3">
    <source>
        <dbReference type="Pfam" id="PF13828"/>
    </source>
</evidence>
<evidence type="ECO:0000256" key="2">
    <source>
        <dbReference type="SAM" id="Phobius"/>
    </source>
</evidence>
<evidence type="ECO:0000259" key="4">
    <source>
        <dbReference type="Pfam" id="PF13845"/>
    </source>
</evidence>